<reference evidence="1" key="1">
    <citation type="journal article" date="2014" name="Front. Microbiol.">
        <title>High frequency of phylogenetically diverse reductive dehalogenase-homologous genes in deep subseafloor sedimentary metagenomes.</title>
        <authorList>
            <person name="Kawai M."/>
            <person name="Futagami T."/>
            <person name="Toyoda A."/>
            <person name="Takaki Y."/>
            <person name="Nishi S."/>
            <person name="Hori S."/>
            <person name="Arai W."/>
            <person name="Tsubouchi T."/>
            <person name="Morono Y."/>
            <person name="Uchiyama I."/>
            <person name="Ito T."/>
            <person name="Fujiyama A."/>
            <person name="Inagaki F."/>
            <person name="Takami H."/>
        </authorList>
    </citation>
    <scope>NUCLEOTIDE SEQUENCE</scope>
    <source>
        <strain evidence="1">Expedition CK06-06</strain>
    </source>
</reference>
<protein>
    <submittedName>
        <fullName evidence="1">Uncharacterized protein</fullName>
    </submittedName>
</protein>
<evidence type="ECO:0000313" key="1">
    <source>
        <dbReference type="EMBL" id="GAG20970.1"/>
    </source>
</evidence>
<organism evidence="1">
    <name type="scientific">marine sediment metagenome</name>
    <dbReference type="NCBI Taxonomy" id="412755"/>
    <lineage>
        <taxon>unclassified sequences</taxon>
        <taxon>metagenomes</taxon>
        <taxon>ecological metagenomes</taxon>
    </lineage>
</organism>
<feature type="non-terminal residue" evidence="1">
    <location>
        <position position="1"/>
    </location>
</feature>
<name>X0VRZ2_9ZZZZ</name>
<proteinExistence type="predicted"/>
<dbReference type="AlphaFoldDB" id="X0VRZ2"/>
<comment type="caution">
    <text evidence="1">The sequence shown here is derived from an EMBL/GenBank/DDBJ whole genome shotgun (WGS) entry which is preliminary data.</text>
</comment>
<sequence>SLGPRNYQISGDLHGIAEQFVEKIVAKGVISPAFAGASGNIDPWFRICPTFNIEPGWTPEPVLLATMLGEEVVRVFRDIKKTDAGGEIKTDFITMQLPGKKRGKAIKEESCPPTPLNVTAARVGDVAFIGIGCEVLTEIGMAIKAASPYKYTFVVTHCNGASGYLPPKPLYKEAGYEVTSSRFAPDAADMVVKQALKMLYEMY</sequence>
<accession>X0VRZ2</accession>
<dbReference type="EMBL" id="BARS01036967">
    <property type="protein sequence ID" value="GAG20970.1"/>
    <property type="molecule type" value="Genomic_DNA"/>
</dbReference>
<gene>
    <name evidence="1" type="ORF">S01H1_56746</name>
</gene>